<proteinExistence type="predicted"/>
<protein>
    <submittedName>
        <fullName evidence="2">Putative callose synthase 8</fullName>
    </submittedName>
</protein>
<reference evidence="2" key="1">
    <citation type="submission" date="2015-12" db="EMBL/GenBank/DDBJ databases">
        <title>Update maize B73 reference genome by single molecule sequencing technologies.</title>
        <authorList>
            <consortium name="Maize Genome Sequencing Project"/>
            <person name="Ware D."/>
        </authorList>
    </citation>
    <scope>NUCLEOTIDE SEQUENCE</scope>
    <source>
        <tissue evidence="2">Seedling</tissue>
    </source>
</reference>
<evidence type="ECO:0000313" key="2">
    <source>
        <dbReference type="EMBL" id="AQK70140.1"/>
    </source>
</evidence>
<feature type="domain" description="Callose synthase helical" evidence="1">
    <location>
        <begin position="43"/>
        <end position="136"/>
    </location>
</feature>
<dbReference type="InterPro" id="IPR058851">
    <property type="entry name" value="CALS1_helical"/>
</dbReference>
<sequence length="163" mass="18557">MPPPSRAATMAALIDLACMVAVGLTGLPFCVSLSVALLMFSEAVDMAANFTGKSAQLFWMIKKDHYMFCSINEFYELTKNIFRFLIIGETERRVVAAIFDEIDKSIQNSSLVIDFRMNHLPSLFQKFDQLAELLVITELELSLFYLSWFILLFCYSISYASLF</sequence>
<dbReference type="AlphaFoldDB" id="A0A1D6H5N9"/>
<accession>A0A1D6H5N9</accession>
<organism evidence="2">
    <name type="scientific">Zea mays</name>
    <name type="common">Maize</name>
    <dbReference type="NCBI Taxonomy" id="4577"/>
    <lineage>
        <taxon>Eukaryota</taxon>
        <taxon>Viridiplantae</taxon>
        <taxon>Streptophyta</taxon>
        <taxon>Embryophyta</taxon>
        <taxon>Tracheophyta</taxon>
        <taxon>Spermatophyta</taxon>
        <taxon>Magnoliopsida</taxon>
        <taxon>Liliopsida</taxon>
        <taxon>Poales</taxon>
        <taxon>Poaceae</taxon>
        <taxon>PACMAD clade</taxon>
        <taxon>Panicoideae</taxon>
        <taxon>Andropogonodae</taxon>
        <taxon>Andropogoneae</taxon>
        <taxon>Tripsacinae</taxon>
        <taxon>Zea</taxon>
    </lineage>
</organism>
<dbReference type="EMBL" id="CM000781">
    <property type="protein sequence ID" value="AQK70140.1"/>
    <property type="molecule type" value="Genomic_DNA"/>
</dbReference>
<gene>
    <name evidence="2" type="ORF">ZEAMMB73_Zm00001d016156</name>
</gene>
<evidence type="ECO:0000259" key="1">
    <source>
        <dbReference type="Pfam" id="PF25968"/>
    </source>
</evidence>
<name>A0A1D6H5N9_MAIZE</name>
<dbReference type="Pfam" id="PF25968">
    <property type="entry name" value="CALS1"/>
    <property type="match status" value="1"/>
</dbReference>